<sequence length="658" mass="72984">MRVAGGREVRGSASHCLLFLAPQAFARPPLMTDRPIVQSPAATFATLTEISRLCRTGHRVAGDRSLLEWMRAPNIALLQTLLSVRRQVVMHPSSSHYGRMERNGRSPRHDRPDGGRALARTEAAIGVNTASIVYAKNARAHRRRQSRLIADCRPINECPSIKVLPPPAGIWTIRNIDWHQNFHSVAFRKSKTTRRARLRNSGGTFLRCDSNTFFTGTGHRTHSLVSGSEHLDQLWTNPLKSAAITFVTALLSTDTLLILHSTFLSRCIHAEYVTRIEMIVPSVLFLIVLSRAAAVVSPVDNEFVEEPTIVCNDHSLGIAFSTRQPFSGHVFVKDLYGNLTCRDDYERAWQTGRIEFSRNFTSCGVRRQHSLNPAGVFASVIVKISFHPRFVSKLDRNVWVQCFYPAQRVATGVSTSLQSRQTLSNPDQMPVCQYDILGAPDGKPINVMMVGQNVYHRWICDTTAIDIYCMIVHSCAIDAGDIDHSTPIIDQNGCAVDRSLIADPEYSSDLAAMLAVNAFKYPDNPSLFFNCQIKIERKQPGGTCPRPDCTSASSQLLHRVARHTPESEDDKWHHFSTGGSCDSSWTTCLDVGSHVSVVNQELSNVSAVPSLTEAATNWLQEELCLTGDDYYSLFGGAALICVLLTAYVFFAAGLNERL</sequence>
<keyword evidence="3" id="KW-1003">Cell membrane</keyword>
<evidence type="ECO:0000256" key="4">
    <source>
        <dbReference type="ARBA" id="ARBA00022692"/>
    </source>
</evidence>
<evidence type="ECO:0000313" key="11">
    <source>
        <dbReference type="Proteomes" id="UP000887566"/>
    </source>
</evidence>
<feature type="domain" description="ZP" evidence="10">
    <location>
        <begin position="310"/>
        <end position="556"/>
    </location>
</feature>
<keyword evidence="2" id="KW-0193">Cuticle</keyword>
<evidence type="ECO:0000256" key="7">
    <source>
        <dbReference type="ARBA" id="ARBA00023136"/>
    </source>
</evidence>
<dbReference type="InterPro" id="IPR057475">
    <property type="entry name" value="CUT_C"/>
</dbReference>
<dbReference type="AlphaFoldDB" id="A0A914XBZ8"/>
<name>A0A914XBZ8_9BILA</name>
<evidence type="ECO:0000256" key="3">
    <source>
        <dbReference type="ARBA" id="ARBA00022475"/>
    </source>
</evidence>
<comment type="subcellular location">
    <subcellularLocation>
        <location evidence="1">Cell membrane</location>
        <topology evidence="1">Single-pass type I membrane protein</topology>
    </subcellularLocation>
</comment>
<proteinExistence type="predicted"/>
<dbReference type="Pfam" id="PF25057">
    <property type="entry name" value="CUT_N"/>
    <property type="match status" value="1"/>
</dbReference>
<keyword evidence="7 9" id="KW-0472">Membrane</keyword>
<dbReference type="PROSITE" id="PS51034">
    <property type="entry name" value="ZP_2"/>
    <property type="match status" value="1"/>
</dbReference>
<feature type="transmembrane region" description="Helical" evidence="9">
    <location>
        <begin position="630"/>
        <end position="654"/>
    </location>
</feature>
<dbReference type="GO" id="GO:0042302">
    <property type="term" value="F:structural constituent of cuticle"/>
    <property type="evidence" value="ECO:0007669"/>
    <property type="project" value="UniProtKB-KW"/>
</dbReference>
<keyword evidence="6 9" id="KW-1133">Transmembrane helix</keyword>
<evidence type="ECO:0000256" key="1">
    <source>
        <dbReference type="ARBA" id="ARBA00004251"/>
    </source>
</evidence>
<dbReference type="Pfam" id="PF25301">
    <property type="entry name" value="CUT_C"/>
    <property type="match status" value="1"/>
</dbReference>
<dbReference type="SMART" id="SM00241">
    <property type="entry name" value="ZP"/>
    <property type="match status" value="1"/>
</dbReference>
<dbReference type="PANTHER" id="PTHR22907:SF54">
    <property type="entry name" value="GH04558P"/>
    <property type="match status" value="1"/>
</dbReference>
<dbReference type="PANTHER" id="PTHR22907">
    <property type="entry name" value="GH04558P"/>
    <property type="match status" value="1"/>
</dbReference>
<evidence type="ECO:0000313" key="12">
    <source>
        <dbReference type="WBParaSite" id="PSAMB.scaffold74size85960.g1644.t1"/>
    </source>
</evidence>
<feature type="compositionally biased region" description="Basic and acidic residues" evidence="8">
    <location>
        <begin position="98"/>
        <end position="114"/>
    </location>
</feature>
<keyword evidence="4 9" id="KW-0812">Transmembrane</keyword>
<evidence type="ECO:0000256" key="5">
    <source>
        <dbReference type="ARBA" id="ARBA00022729"/>
    </source>
</evidence>
<feature type="region of interest" description="Disordered" evidence="8">
    <location>
        <begin position="93"/>
        <end position="115"/>
    </location>
</feature>
<dbReference type="Proteomes" id="UP000887566">
    <property type="component" value="Unplaced"/>
</dbReference>
<dbReference type="GO" id="GO:0005886">
    <property type="term" value="C:plasma membrane"/>
    <property type="evidence" value="ECO:0007669"/>
    <property type="project" value="UniProtKB-SubCell"/>
</dbReference>
<dbReference type="WBParaSite" id="PSAMB.scaffold74size85960.g1644.t1">
    <property type="protein sequence ID" value="PSAMB.scaffold74size85960.g1644.t1"/>
    <property type="gene ID" value="PSAMB.scaffold74size85960.g1644"/>
</dbReference>
<evidence type="ECO:0000256" key="8">
    <source>
        <dbReference type="SAM" id="MobiDB-lite"/>
    </source>
</evidence>
<dbReference type="InterPro" id="IPR056953">
    <property type="entry name" value="CUT_N"/>
</dbReference>
<reference evidence="12" key="1">
    <citation type="submission" date="2022-11" db="UniProtKB">
        <authorList>
            <consortium name="WormBaseParasite"/>
        </authorList>
    </citation>
    <scope>IDENTIFICATION</scope>
</reference>
<accession>A0A914XBZ8</accession>
<evidence type="ECO:0000259" key="10">
    <source>
        <dbReference type="PROSITE" id="PS51034"/>
    </source>
</evidence>
<keyword evidence="11" id="KW-1185">Reference proteome</keyword>
<evidence type="ECO:0000256" key="6">
    <source>
        <dbReference type="ARBA" id="ARBA00022989"/>
    </source>
</evidence>
<organism evidence="11 12">
    <name type="scientific">Plectus sambesii</name>
    <dbReference type="NCBI Taxonomy" id="2011161"/>
    <lineage>
        <taxon>Eukaryota</taxon>
        <taxon>Metazoa</taxon>
        <taxon>Ecdysozoa</taxon>
        <taxon>Nematoda</taxon>
        <taxon>Chromadorea</taxon>
        <taxon>Plectida</taxon>
        <taxon>Plectina</taxon>
        <taxon>Plectoidea</taxon>
        <taxon>Plectidae</taxon>
        <taxon>Plectus</taxon>
    </lineage>
</organism>
<dbReference type="InterPro" id="IPR051962">
    <property type="entry name" value="Cuticlin"/>
</dbReference>
<keyword evidence="5" id="KW-0732">Signal</keyword>
<protein>
    <submittedName>
        <fullName evidence="12">ZP domain-containing protein</fullName>
    </submittedName>
</protein>
<evidence type="ECO:0000256" key="9">
    <source>
        <dbReference type="SAM" id="Phobius"/>
    </source>
</evidence>
<dbReference type="InterPro" id="IPR001507">
    <property type="entry name" value="ZP_dom"/>
</dbReference>
<evidence type="ECO:0000256" key="2">
    <source>
        <dbReference type="ARBA" id="ARBA00022460"/>
    </source>
</evidence>